<accession>A0ABZ1FNK1</accession>
<dbReference type="EMBL" id="CP109106">
    <property type="protein sequence ID" value="WSB71524.1"/>
    <property type="molecule type" value="Genomic_DNA"/>
</dbReference>
<dbReference type="GeneID" id="95433811"/>
<reference evidence="3 4" key="1">
    <citation type="submission" date="2022-10" db="EMBL/GenBank/DDBJ databases">
        <title>The complete genomes of actinobacterial strains from the NBC collection.</title>
        <authorList>
            <person name="Joergensen T.S."/>
            <person name="Alvarez Arevalo M."/>
            <person name="Sterndorff E.B."/>
            <person name="Faurdal D."/>
            <person name="Vuksanovic O."/>
            <person name="Mourched A.-S."/>
            <person name="Charusanti P."/>
            <person name="Shaw S."/>
            <person name="Blin K."/>
            <person name="Weber T."/>
        </authorList>
    </citation>
    <scope>NUCLEOTIDE SEQUENCE [LARGE SCALE GENOMIC DNA]</scope>
    <source>
        <strain evidence="3 4">NBC 01774</strain>
    </source>
</reference>
<dbReference type="InterPro" id="IPR004919">
    <property type="entry name" value="GmrSD_N"/>
</dbReference>
<proteinExistence type="predicted"/>
<protein>
    <submittedName>
        <fullName evidence="3">DUF262 domain-containing protein</fullName>
    </submittedName>
</protein>
<dbReference type="Pfam" id="PF03235">
    <property type="entry name" value="GmrSD_N"/>
    <property type="match status" value="1"/>
</dbReference>
<evidence type="ECO:0000259" key="2">
    <source>
        <dbReference type="Pfam" id="PF03235"/>
    </source>
</evidence>
<dbReference type="RefSeq" id="WP_078953020.1">
    <property type="nucleotide sequence ID" value="NZ_CP082301.1"/>
</dbReference>
<keyword evidence="4" id="KW-1185">Reference proteome</keyword>
<dbReference type="PANTHER" id="PTHR39639:SF1">
    <property type="entry name" value="DUF262 DOMAIN-CONTAINING PROTEIN"/>
    <property type="match status" value="1"/>
</dbReference>
<organism evidence="3 4">
    <name type="scientific">Streptomyces decoyicus</name>
    <dbReference type="NCBI Taxonomy" id="249567"/>
    <lineage>
        <taxon>Bacteria</taxon>
        <taxon>Bacillati</taxon>
        <taxon>Actinomycetota</taxon>
        <taxon>Actinomycetes</taxon>
        <taxon>Kitasatosporales</taxon>
        <taxon>Streptomycetaceae</taxon>
        <taxon>Streptomyces</taxon>
    </lineage>
</organism>
<evidence type="ECO:0000313" key="3">
    <source>
        <dbReference type="EMBL" id="WSB71524.1"/>
    </source>
</evidence>
<dbReference type="PANTHER" id="PTHR39639">
    <property type="entry name" value="CHROMOSOME 16, WHOLE GENOME SHOTGUN SEQUENCE"/>
    <property type="match status" value="1"/>
</dbReference>
<feature type="region of interest" description="Disordered" evidence="1">
    <location>
        <begin position="1"/>
        <end position="29"/>
    </location>
</feature>
<dbReference type="Proteomes" id="UP001344251">
    <property type="component" value="Chromosome"/>
</dbReference>
<evidence type="ECO:0000313" key="4">
    <source>
        <dbReference type="Proteomes" id="UP001344251"/>
    </source>
</evidence>
<evidence type="ECO:0000256" key="1">
    <source>
        <dbReference type="SAM" id="MobiDB-lite"/>
    </source>
</evidence>
<feature type="compositionally biased region" description="Basic and acidic residues" evidence="1">
    <location>
        <begin position="383"/>
        <end position="394"/>
    </location>
</feature>
<sequence length="394" mass="44294">MEAKEIQVQDASLDETEVFDPEEDEDEVVLGPPSAEESLRYFGVDFDVEGLVRRFERKELIVPRFDPEEPENKGTGYAGFQRDFVWKKRQMDRFIESILLGYPVPGIFLVELKSRQYLVLDGQQRLTTLKAFYKGEVEKAGGGTREFTLEYAAEPFKGRSYNSLEAADQRVLNNALIQATVTLPVGDSGKLAIYTLFERINSGGTQLKDQQIRVAIFPGAATQLVRNLNRDPSWRQLFGPRHRDLRDQELILRYLSLKKVAEEMQSGGIEGSAKYTPPMASFMSGFLAAHEEMPEEDQEREQSEFGSACKLLIAAEGKDALKRNRVINAARADSILTGLTLAIRANPGISAGTVSSALRKLEHDEDYLESTQKSTSHRTSVRKRLDSTLRAFSE</sequence>
<name>A0ABZ1FNK1_9ACTN</name>
<feature type="compositionally biased region" description="Acidic residues" evidence="1">
    <location>
        <begin position="12"/>
        <end position="28"/>
    </location>
</feature>
<gene>
    <name evidence="3" type="ORF">OG863_28260</name>
</gene>
<feature type="domain" description="GmrSD restriction endonucleases N-terminal" evidence="2">
    <location>
        <begin position="80"/>
        <end position="217"/>
    </location>
</feature>
<feature type="region of interest" description="Disordered" evidence="1">
    <location>
        <begin position="367"/>
        <end position="394"/>
    </location>
</feature>